<evidence type="ECO:0000313" key="1">
    <source>
        <dbReference type="EMBL" id="BBD09845.1"/>
    </source>
</evidence>
<gene>
    <name evidence="1" type="ORF">DFE_3119</name>
</gene>
<name>A0A2Z6B322_9BACT</name>
<evidence type="ECO:0000313" key="2">
    <source>
        <dbReference type="Proteomes" id="UP000269883"/>
    </source>
</evidence>
<accession>A0A2Z6B322</accession>
<keyword evidence="2" id="KW-1185">Reference proteome</keyword>
<dbReference type="AlphaFoldDB" id="A0A2Z6B322"/>
<dbReference type="Proteomes" id="UP000269883">
    <property type="component" value="Chromosome"/>
</dbReference>
<keyword evidence="1" id="KW-0675">Receptor</keyword>
<protein>
    <submittedName>
        <fullName evidence="1">Putative parathyroid hormone 2 receptor</fullName>
    </submittedName>
</protein>
<dbReference type="EMBL" id="AP017378">
    <property type="protein sequence ID" value="BBD09845.1"/>
    <property type="molecule type" value="Genomic_DNA"/>
</dbReference>
<proteinExistence type="predicted"/>
<organism evidence="1 2">
    <name type="scientific">Desulfovibrio ferrophilus</name>
    <dbReference type="NCBI Taxonomy" id="241368"/>
    <lineage>
        <taxon>Bacteria</taxon>
        <taxon>Pseudomonadati</taxon>
        <taxon>Thermodesulfobacteriota</taxon>
        <taxon>Desulfovibrionia</taxon>
        <taxon>Desulfovibrionales</taxon>
        <taxon>Desulfovibrionaceae</taxon>
        <taxon>Desulfovibrio</taxon>
    </lineage>
</organism>
<sequence>MQSAKKHLSFNALPDTSGKTNSEMVRYEAQEQFKLDAYLRYARV</sequence>
<reference evidence="1 2" key="1">
    <citation type="journal article" date="2018" name="Sci. Adv.">
        <title>Multi-heme cytochromes provide a pathway for survival in energy-limited environments.</title>
        <authorList>
            <person name="Deng X."/>
            <person name="Dohmae N."/>
            <person name="Nealson K.H."/>
            <person name="Hashimoto K."/>
            <person name="Okamoto A."/>
        </authorList>
    </citation>
    <scope>NUCLEOTIDE SEQUENCE [LARGE SCALE GENOMIC DNA]</scope>
    <source>
        <strain evidence="1 2">IS5</strain>
    </source>
</reference>
<dbReference type="KEGG" id="dfl:DFE_3119"/>